<feature type="transmembrane region" description="Helical" evidence="8">
    <location>
        <begin position="20"/>
        <end position="41"/>
    </location>
</feature>
<evidence type="ECO:0000313" key="12">
    <source>
        <dbReference type="Proteomes" id="UP000483078"/>
    </source>
</evidence>
<evidence type="ECO:0000256" key="5">
    <source>
        <dbReference type="ARBA" id="ARBA00022692"/>
    </source>
</evidence>
<dbReference type="InterPro" id="IPR040423">
    <property type="entry name" value="PEA_transferase"/>
</dbReference>
<dbReference type="Proteomes" id="UP000483078">
    <property type="component" value="Unassembled WGS sequence"/>
</dbReference>
<feature type="domain" description="Phosphoethanolamine transferase N-terminal" evidence="10">
    <location>
        <begin position="68"/>
        <end position="214"/>
    </location>
</feature>
<evidence type="ECO:0000259" key="10">
    <source>
        <dbReference type="Pfam" id="PF08019"/>
    </source>
</evidence>
<dbReference type="Pfam" id="PF08019">
    <property type="entry name" value="EptA_B_N"/>
    <property type="match status" value="1"/>
</dbReference>
<dbReference type="AlphaFoldDB" id="A0A7C9L745"/>
<feature type="transmembrane region" description="Helical" evidence="8">
    <location>
        <begin position="129"/>
        <end position="150"/>
    </location>
</feature>
<evidence type="ECO:0000259" key="9">
    <source>
        <dbReference type="Pfam" id="PF00884"/>
    </source>
</evidence>
<evidence type="ECO:0000256" key="8">
    <source>
        <dbReference type="SAM" id="Phobius"/>
    </source>
</evidence>
<dbReference type="PANTHER" id="PTHR30443:SF0">
    <property type="entry name" value="PHOSPHOETHANOLAMINE TRANSFERASE EPTA"/>
    <property type="match status" value="1"/>
</dbReference>
<evidence type="ECO:0000256" key="4">
    <source>
        <dbReference type="ARBA" id="ARBA00022679"/>
    </source>
</evidence>
<dbReference type="GO" id="GO:0009244">
    <property type="term" value="P:lipopolysaccharide core region biosynthetic process"/>
    <property type="evidence" value="ECO:0007669"/>
    <property type="project" value="TreeGrafter"/>
</dbReference>
<evidence type="ECO:0000256" key="3">
    <source>
        <dbReference type="ARBA" id="ARBA00022519"/>
    </source>
</evidence>
<protein>
    <submittedName>
        <fullName evidence="11">Phosphoethanolamine--lipid A transferase</fullName>
    </submittedName>
</protein>
<keyword evidence="4 11" id="KW-0808">Transferase</keyword>
<accession>A0A7C9L745</accession>
<dbReference type="GO" id="GO:0005886">
    <property type="term" value="C:plasma membrane"/>
    <property type="evidence" value="ECO:0007669"/>
    <property type="project" value="UniProtKB-SubCell"/>
</dbReference>
<dbReference type="InterPro" id="IPR058130">
    <property type="entry name" value="PEA_transf_C"/>
</dbReference>
<dbReference type="GO" id="GO:0016776">
    <property type="term" value="F:phosphotransferase activity, phosphate group as acceptor"/>
    <property type="evidence" value="ECO:0007669"/>
    <property type="project" value="TreeGrafter"/>
</dbReference>
<feature type="domain" description="Sulfatase N-terminal" evidence="9">
    <location>
        <begin position="248"/>
        <end position="534"/>
    </location>
</feature>
<evidence type="ECO:0000256" key="6">
    <source>
        <dbReference type="ARBA" id="ARBA00022989"/>
    </source>
</evidence>
<dbReference type="EMBL" id="VENJ01000002">
    <property type="protein sequence ID" value="MTJ03394.1"/>
    <property type="molecule type" value="Genomic_DNA"/>
</dbReference>
<proteinExistence type="predicted"/>
<name>A0A7C9L745_9RHOB</name>
<organism evidence="11 12">
    <name type="scientific">Sediminimonas qiaohouensis</name>
    <dbReference type="NCBI Taxonomy" id="552061"/>
    <lineage>
        <taxon>Bacteria</taxon>
        <taxon>Pseudomonadati</taxon>
        <taxon>Pseudomonadota</taxon>
        <taxon>Alphaproteobacteria</taxon>
        <taxon>Rhodobacterales</taxon>
        <taxon>Roseobacteraceae</taxon>
        <taxon>Sediminimonas</taxon>
    </lineage>
</organism>
<dbReference type="InterPro" id="IPR017850">
    <property type="entry name" value="Alkaline_phosphatase_core_sf"/>
</dbReference>
<evidence type="ECO:0000256" key="2">
    <source>
        <dbReference type="ARBA" id="ARBA00022475"/>
    </source>
</evidence>
<dbReference type="NCBIfam" id="NF028537">
    <property type="entry name" value="P_eth_NH2_trans"/>
    <property type="match status" value="1"/>
</dbReference>
<dbReference type="Pfam" id="PF00884">
    <property type="entry name" value="Sulfatase"/>
    <property type="match status" value="1"/>
</dbReference>
<gene>
    <name evidence="11" type="ORF">FH759_01690</name>
</gene>
<feature type="transmembrane region" description="Helical" evidence="8">
    <location>
        <begin position="87"/>
        <end position="109"/>
    </location>
</feature>
<dbReference type="CDD" id="cd16017">
    <property type="entry name" value="LptA"/>
    <property type="match status" value="1"/>
</dbReference>
<comment type="caution">
    <text evidence="11">The sequence shown here is derived from an EMBL/GenBank/DDBJ whole genome shotgun (WGS) entry which is preliminary data.</text>
</comment>
<keyword evidence="5 8" id="KW-0812">Transmembrane</keyword>
<dbReference type="SUPFAM" id="SSF53649">
    <property type="entry name" value="Alkaline phosphatase-like"/>
    <property type="match status" value="1"/>
</dbReference>
<keyword evidence="6 8" id="KW-1133">Transmembrane helix</keyword>
<feature type="transmembrane region" description="Helical" evidence="8">
    <location>
        <begin position="61"/>
        <end position="80"/>
    </location>
</feature>
<keyword evidence="3" id="KW-0997">Cell inner membrane</keyword>
<comment type="subcellular location">
    <subcellularLocation>
        <location evidence="1">Cell inner membrane</location>
        <topology evidence="1">Multi-pass membrane protein</topology>
    </subcellularLocation>
</comment>
<sequence>MLKKPFFVTIPARILQFPGYRPCLSPLALNLLVAGFIMAAHNATFWSLGYRVFDGMLLKQAVFGVAAFALTLLLVAGLGFRWLQRPALAFLLLLSAVTSYYMDTLGVVIDRDMIQNAATTTVTEAKHLVTPNFVLHVAGFGIVPALMVFWVRLSRGGLWRDIGATMLTVGLSAALFLGALMTDLRTYAAVLRKNRELTAAVQPAAPLNGAIQYAAMMLRTRNIEVLPLGRDAQKGANLSAVDKPVLAVIVAGETARAQNFGLNGYARDTTPELAARGVINFADVSSCGTATATSLPCMFSKFGRREFSYSKGIGNENLLDVLTHAGFDVEWWENNTGDKAIADRVTVRRMTDLTTPEHCARGECIDSVFLDFLRDKAAAVTRDTVIVIHQIGSHGPAYYLRYPPGFARFKPDCQTPELKECSVDEIVNAYDNTISFTDHFLGEVIDLLDSSDAVLPAMIYASDHGESLGENGLYLHGAPYFMAPQEQTKVPMVMWVPDRFAAAMSLNADCLRARGAQAASHDNLFHTALGLMDVETEVRQAALDLTVECRHDKLSKVLK</sequence>
<dbReference type="Gene3D" id="3.40.720.10">
    <property type="entry name" value="Alkaline Phosphatase, subunit A"/>
    <property type="match status" value="1"/>
</dbReference>
<evidence type="ECO:0000256" key="1">
    <source>
        <dbReference type="ARBA" id="ARBA00004429"/>
    </source>
</evidence>
<dbReference type="InterPro" id="IPR012549">
    <property type="entry name" value="EptA-like_N"/>
</dbReference>
<feature type="transmembrane region" description="Helical" evidence="8">
    <location>
        <begin position="162"/>
        <end position="181"/>
    </location>
</feature>
<dbReference type="RefSeq" id="WP_273247869.1">
    <property type="nucleotide sequence ID" value="NZ_VENJ01000002.1"/>
</dbReference>
<dbReference type="PANTHER" id="PTHR30443">
    <property type="entry name" value="INNER MEMBRANE PROTEIN"/>
    <property type="match status" value="1"/>
</dbReference>
<keyword evidence="2" id="KW-1003">Cell membrane</keyword>
<reference evidence="11 12" key="1">
    <citation type="submission" date="2019-06" db="EMBL/GenBank/DDBJ databases">
        <title>Enrichment of Autotrophic Halophilic Microorganisms from Red Sea Brine Pool Using Microbial Electrosynthesis System.</title>
        <authorList>
            <person name="Alqahtani M.F."/>
            <person name="Bajracharya S."/>
            <person name="Katuri K.P."/>
            <person name="Ali M."/>
            <person name="Saikaly P.E."/>
        </authorList>
    </citation>
    <scope>NUCLEOTIDE SEQUENCE [LARGE SCALE GENOMIC DNA]</scope>
    <source>
        <strain evidence="11">MES6</strain>
    </source>
</reference>
<evidence type="ECO:0000256" key="7">
    <source>
        <dbReference type="ARBA" id="ARBA00023136"/>
    </source>
</evidence>
<keyword evidence="7 8" id="KW-0472">Membrane</keyword>
<dbReference type="InterPro" id="IPR000917">
    <property type="entry name" value="Sulfatase_N"/>
</dbReference>
<evidence type="ECO:0000313" key="11">
    <source>
        <dbReference type="EMBL" id="MTJ03394.1"/>
    </source>
</evidence>